<evidence type="ECO:0000256" key="3">
    <source>
        <dbReference type="ARBA" id="ARBA00022475"/>
    </source>
</evidence>
<dbReference type="PANTHER" id="PTHR43738">
    <property type="entry name" value="ABC TRANSPORTER, MEMBRANE PROTEIN"/>
    <property type="match status" value="1"/>
</dbReference>
<dbReference type="eggNOG" id="COG0577">
    <property type="taxonomic scope" value="Bacteria"/>
</dbReference>
<reference evidence="11 12" key="2">
    <citation type="journal article" date="2010" name="Stand. Genomic Sci.">
        <title>Complete genome sequence of Gordonia bronchialis type strain (3410).</title>
        <authorList>
            <person name="Ivanova N."/>
            <person name="Sikorski J."/>
            <person name="Jando M."/>
            <person name="Lapidus A."/>
            <person name="Nolan M."/>
            <person name="Lucas S."/>
            <person name="Del Rio T.G."/>
            <person name="Tice H."/>
            <person name="Copeland A."/>
            <person name="Cheng J.F."/>
            <person name="Chen F."/>
            <person name="Bruce D."/>
            <person name="Goodwin L."/>
            <person name="Pitluck S."/>
            <person name="Mavromatis K."/>
            <person name="Ovchinnikova G."/>
            <person name="Pati A."/>
            <person name="Chen A."/>
            <person name="Palaniappan K."/>
            <person name="Land M."/>
            <person name="Hauser L."/>
            <person name="Chang Y.J."/>
            <person name="Jeffries C.D."/>
            <person name="Chain P."/>
            <person name="Saunders E."/>
            <person name="Han C."/>
            <person name="Detter J.C."/>
            <person name="Brettin T."/>
            <person name="Rohde M."/>
            <person name="Goker M."/>
            <person name="Bristow J."/>
            <person name="Eisen J.A."/>
            <person name="Markowitz V."/>
            <person name="Hugenholtz P."/>
            <person name="Klenk H.P."/>
            <person name="Kyrpides N.C."/>
        </authorList>
    </citation>
    <scope>NUCLEOTIDE SEQUENCE [LARGE SCALE GENOMIC DNA]</scope>
    <source>
        <strain evidence="12">ATCC 25592 / DSM 43247 / BCRC 13721 / JCM 3198 / KCTC 3076 / NBRC 16047 / NCTC 10667</strain>
    </source>
</reference>
<dbReference type="RefSeq" id="WP_012834611.1">
    <property type="nucleotide sequence ID" value="NC_013441.1"/>
</dbReference>
<dbReference type="Proteomes" id="UP000001219">
    <property type="component" value="Chromosome"/>
</dbReference>
<protein>
    <submittedName>
        <fullName evidence="11">Uncharacterized protein</fullName>
    </submittedName>
</protein>
<proteinExistence type="inferred from homology"/>
<reference evidence="12" key="1">
    <citation type="submission" date="2009-10" db="EMBL/GenBank/DDBJ databases">
        <title>The complete chromosome of Gordonia bronchialis DSM 43247.</title>
        <authorList>
            <consortium name="US DOE Joint Genome Institute (JGI-PGF)"/>
            <person name="Lucas S."/>
            <person name="Copeland A."/>
            <person name="Lapidus A."/>
            <person name="Glavina del Rio T."/>
            <person name="Dalin E."/>
            <person name="Tice H."/>
            <person name="Bruce D."/>
            <person name="Goodwin L."/>
            <person name="Pitluck S."/>
            <person name="Kyrpides N."/>
            <person name="Mavromatis K."/>
            <person name="Ivanova N."/>
            <person name="Ovchinnikova G."/>
            <person name="Saunders E."/>
            <person name="Brettin T."/>
            <person name="Detter J.C."/>
            <person name="Han C."/>
            <person name="Larimer F."/>
            <person name="Land M."/>
            <person name="Hauser L."/>
            <person name="Markowitz V."/>
            <person name="Cheng J.-F."/>
            <person name="Hugenholtz P."/>
            <person name="Woyke T."/>
            <person name="Wu D."/>
            <person name="Jando M."/>
            <person name="Schneider S."/>
            <person name="Goeker M."/>
            <person name="Klenk H.-P."/>
            <person name="Eisen J.A."/>
        </authorList>
    </citation>
    <scope>NUCLEOTIDE SEQUENCE [LARGE SCALE GENOMIC DNA]</scope>
    <source>
        <strain evidence="12">ATCC 25592 / DSM 43247 / BCRC 13721 / JCM 3198 / KCTC 3076 / NBRC 16047 / NCTC 10667</strain>
    </source>
</reference>
<evidence type="ECO:0000313" key="11">
    <source>
        <dbReference type="EMBL" id="ACY22095.1"/>
    </source>
</evidence>
<evidence type="ECO:0000256" key="6">
    <source>
        <dbReference type="ARBA" id="ARBA00023136"/>
    </source>
</evidence>
<comment type="subcellular location">
    <subcellularLocation>
        <location evidence="1">Cell membrane</location>
        <topology evidence="1">Multi-pass membrane protein</topology>
    </subcellularLocation>
</comment>
<evidence type="ECO:0000256" key="8">
    <source>
        <dbReference type="SAM" id="Phobius"/>
    </source>
</evidence>
<evidence type="ECO:0000256" key="5">
    <source>
        <dbReference type="ARBA" id="ARBA00022989"/>
    </source>
</evidence>
<feature type="transmembrane region" description="Helical" evidence="8">
    <location>
        <begin position="312"/>
        <end position="335"/>
    </location>
</feature>
<evidence type="ECO:0000256" key="2">
    <source>
        <dbReference type="ARBA" id="ARBA00022448"/>
    </source>
</evidence>
<feature type="transmembrane region" description="Helical" evidence="8">
    <location>
        <begin position="279"/>
        <end position="300"/>
    </location>
</feature>
<dbReference type="InterPro" id="IPR003838">
    <property type="entry name" value="ABC3_permease_C"/>
</dbReference>
<keyword evidence="4 8" id="KW-0812">Transmembrane</keyword>
<feature type="domain" description="ABC3 transporter permease C-terminal" evidence="9">
    <location>
        <begin position="230"/>
        <end position="339"/>
    </location>
</feature>
<dbReference type="EMBL" id="CP001802">
    <property type="protein sequence ID" value="ACY22095.1"/>
    <property type="molecule type" value="Genomic_DNA"/>
</dbReference>
<feature type="domain" description="MacB-like periplasmic core" evidence="10">
    <location>
        <begin position="16"/>
        <end position="204"/>
    </location>
</feature>
<keyword evidence="12" id="KW-1185">Reference proteome</keyword>
<keyword evidence="5 8" id="KW-1133">Transmembrane helix</keyword>
<keyword evidence="6 8" id="KW-0472">Membrane</keyword>
<evidence type="ECO:0000256" key="4">
    <source>
        <dbReference type="ARBA" id="ARBA00022692"/>
    </source>
</evidence>
<dbReference type="OrthoDB" id="5242186at2"/>
<evidence type="ECO:0000256" key="7">
    <source>
        <dbReference type="ARBA" id="ARBA00038076"/>
    </source>
</evidence>
<dbReference type="Pfam" id="PF12704">
    <property type="entry name" value="MacB_PCD"/>
    <property type="match status" value="1"/>
</dbReference>
<dbReference type="KEGG" id="gbr:Gbro_2883"/>
<dbReference type="GO" id="GO:0005886">
    <property type="term" value="C:plasma membrane"/>
    <property type="evidence" value="ECO:0007669"/>
    <property type="project" value="UniProtKB-SubCell"/>
</dbReference>
<dbReference type="AlphaFoldDB" id="D0L9T0"/>
<accession>D0L9T0</accession>
<evidence type="ECO:0000313" key="12">
    <source>
        <dbReference type="Proteomes" id="UP000001219"/>
    </source>
</evidence>
<gene>
    <name evidence="11" type="ordered locus">Gbro_2883</name>
</gene>
<comment type="similarity">
    <text evidence="7">Belongs to the ABC-4 integral membrane protein family.</text>
</comment>
<name>D0L9T0_GORB4</name>
<dbReference type="InterPro" id="IPR025857">
    <property type="entry name" value="MacB_PCD"/>
</dbReference>
<keyword evidence="3" id="KW-1003">Cell membrane</keyword>
<dbReference type="PANTHER" id="PTHR43738:SF1">
    <property type="entry name" value="HEMIN TRANSPORT SYSTEM PERMEASE PROTEIN HRTB-RELATED"/>
    <property type="match status" value="1"/>
</dbReference>
<evidence type="ECO:0000256" key="1">
    <source>
        <dbReference type="ARBA" id="ARBA00004651"/>
    </source>
</evidence>
<keyword evidence="2" id="KW-0813">Transport</keyword>
<dbReference type="STRING" id="526226.Gbro_2883"/>
<sequence>MFVAIRELRRARGRFALITLVVVLVTVLVTFLGGLTAGLRHQNVSALNALPGSQIVFAANGTDPSYDRSALDPASISGWQASGAEVTEVGISRNQATTHQHSDPFQVALFGISGAARNPAPGTVFVSSPAAAELGVSPGQTVSLGNREFRVANTVGDLWYAHTPVVYLALSDWQQLSPNSGAATVLAVNPAPGTDVGALAKATRTTSMSTSDSLAALPSYNAENTSLTLMTLMLLAISALVIGAFFLVWAIQRIPDTAVLKALGAPTAKLAVDALGQAGIVLVGGSLIGISVTIGAGGLLGSIPFVLSTSTVLWPATAIVLLGLAGAALSLRYVVTTDPLTALGSTR</sequence>
<evidence type="ECO:0000259" key="9">
    <source>
        <dbReference type="Pfam" id="PF02687"/>
    </source>
</evidence>
<dbReference type="Pfam" id="PF02687">
    <property type="entry name" value="FtsX"/>
    <property type="match status" value="1"/>
</dbReference>
<evidence type="ECO:0000259" key="10">
    <source>
        <dbReference type="Pfam" id="PF12704"/>
    </source>
</evidence>
<dbReference type="InterPro" id="IPR051125">
    <property type="entry name" value="ABC-4/HrtB_transporter"/>
</dbReference>
<organism evidence="11 12">
    <name type="scientific">Gordonia bronchialis (strain ATCC 25592 / DSM 43247 / BCRC 13721 / JCM 3198 / KCTC 3076 / NBRC 16047 / NCTC 10667)</name>
    <name type="common">Rhodococcus bronchialis</name>
    <dbReference type="NCBI Taxonomy" id="526226"/>
    <lineage>
        <taxon>Bacteria</taxon>
        <taxon>Bacillati</taxon>
        <taxon>Actinomycetota</taxon>
        <taxon>Actinomycetes</taxon>
        <taxon>Mycobacteriales</taxon>
        <taxon>Gordoniaceae</taxon>
        <taxon>Gordonia</taxon>
    </lineage>
</organism>
<dbReference type="HOGENOM" id="CLU_060907_0_0_11"/>
<feature type="transmembrane region" description="Helical" evidence="8">
    <location>
        <begin position="227"/>
        <end position="251"/>
    </location>
</feature>
<feature type="transmembrane region" description="Helical" evidence="8">
    <location>
        <begin position="15"/>
        <end position="39"/>
    </location>
</feature>